<dbReference type="Pfam" id="PF02737">
    <property type="entry name" value="3HCDH_N"/>
    <property type="match status" value="1"/>
</dbReference>
<protein>
    <submittedName>
        <fullName evidence="4">Unannotated protein</fullName>
    </submittedName>
</protein>
<dbReference type="InterPro" id="IPR008927">
    <property type="entry name" value="6-PGluconate_DH-like_C_sf"/>
</dbReference>
<dbReference type="FunFam" id="3.40.50.720:FF:000009">
    <property type="entry name" value="Fatty oxidation complex, alpha subunit"/>
    <property type="match status" value="1"/>
</dbReference>
<dbReference type="SUPFAM" id="SSF48179">
    <property type="entry name" value="6-phosphogluconate dehydrogenase C-terminal domain-like"/>
    <property type="match status" value="2"/>
</dbReference>
<dbReference type="SUPFAM" id="SSF51735">
    <property type="entry name" value="NAD(P)-binding Rossmann-fold domains"/>
    <property type="match status" value="1"/>
</dbReference>
<dbReference type="GO" id="GO:0070403">
    <property type="term" value="F:NAD+ binding"/>
    <property type="evidence" value="ECO:0007669"/>
    <property type="project" value="InterPro"/>
</dbReference>
<dbReference type="AlphaFoldDB" id="A0A6J7ED49"/>
<feature type="domain" description="3-hydroxyacyl-CoA dehydrogenase C-terminal" evidence="2">
    <location>
        <begin position="187"/>
        <end position="283"/>
    </location>
</feature>
<dbReference type="Pfam" id="PF00725">
    <property type="entry name" value="3HCDH"/>
    <property type="match status" value="2"/>
</dbReference>
<gene>
    <name evidence="4" type="ORF">UFOPK3401_01179</name>
</gene>
<feature type="domain" description="3-hydroxyacyl-CoA dehydrogenase C-terminal" evidence="2">
    <location>
        <begin position="426"/>
        <end position="492"/>
    </location>
</feature>
<dbReference type="EMBL" id="CAFBLM010000059">
    <property type="protein sequence ID" value="CAB4877733.1"/>
    <property type="molecule type" value="Genomic_DNA"/>
</dbReference>
<dbReference type="InterPro" id="IPR006176">
    <property type="entry name" value="3-OHacyl-CoA_DH_NAD-bd"/>
</dbReference>
<evidence type="ECO:0000313" key="4">
    <source>
        <dbReference type="EMBL" id="CAB4877733.1"/>
    </source>
</evidence>
<reference evidence="4" key="1">
    <citation type="submission" date="2020-05" db="EMBL/GenBank/DDBJ databases">
        <authorList>
            <person name="Chiriac C."/>
            <person name="Salcher M."/>
            <person name="Ghai R."/>
            <person name="Kavagutti S V."/>
        </authorList>
    </citation>
    <scope>NUCLEOTIDE SEQUENCE</scope>
</reference>
<dbReference type="GO" id="GO:0008691">
    <property type="term" value="F:3-hydroxybutyryl-CoA dehydrogenase activity"/>
    <property type="evidence" value="ECO:0007669"/>
    <property type="project" value="TreeGrafter"/>
</dbReference>
<organism evidence="4">
    <name type="scientific">freshwater metagenome</name>
    <dbReference type="NCBI Taxonomy" id="449393"/>
    <lineage>
        <taxon>unclassified sequences</taxon>
        <taxon>metagenomes</taxon>
        <taxon>ecological metagenomes</taxon>
    </lineage>
</organism>
<evidence type="ECO:0000259" key="2">
    <source>
        <dbReference type="Pfam" id="PF00725"/>
    </source>
</evidence>
<dbReference type="InterPro" id="IPR013328">
    <property type="entry name" value="6PGD_dom2"/>
</dbReference>
<feature type="domain" description="3-hydroxyacyl-CoA dehydrogenase NAD binding" evidence="3">
    <location>
        <begin position="6"/>
        <end position="184"/>
    </location>
</feature>
<dbReference type="Gene3D" id="3.40.50.720">
    <property type="entry name" value="NAD(P)-binding Rossmann-like Domain"/>
    <property type="match status" value="1"/>
</dbReference>
<proteinExistence type="predicted"/>
<dbReference type="InterPro" id="IPR006108">
    <property type="entry name" value="3HC_DH_C"/>
</dbReference>
<name>A0A6J7ED49_9ZZZZ</name>
<dbReference type="Gene3D" id="1.10.1040.10">
    <property type="entry name" value="N-(1-d-carboxylethyl)-l-norvaline Dehydrogenase, domain 2"/>
    <property type="match status" value="2"/>
</dbReference>
<sequence>MGAINTVGVVGLGTMGAGIVEVFAKQGLATIAVEIDQSALDRGRAIVTSSTQRAVDRGRMSEQDAKDLVDSISFTLEFSDLAAADLVIEAVPERMSIKKDLFSRLDAVCPPETIFATNTSSLSVTDIAATTSRPDRLIGMHFFNPAPVMKLVEVVRTVLTAQEVVSRISELARACGKSPVVVGDRAGFVVNTLLVSYLNDAVNVFDQSRVSREGIDTAMTVGALLPMGPLALCDLIGLDVCLEIMDVLFAQSRDQVHAPAPLMREMVSAGLLGRKSGCGFFTYEKPGSGRVIPDELTPADFEPVTLPRQVYLVGDGMQCEELVKLCAQAGVSSHVVSYDQFDPGQVPEGVPVLVSVKPVQRAIDIATQMGPRIDEVIGLHVLFPNQKGQLVEIAATPFSSDQLVRISQSIALGASASPVICDDDPGQVVGRLLSPYLNDAVRMVASGYVSADDVDTAMMLGCGYPRGPIAFLANFSTPDTICDVLEQISRKTQLSRHLPVSALTDAAIYGVGIDQLLTESS</sequence>
<dbReference type="InterPro" id="IPR036291">
    <property type="entry name" value="NAD(P)-bd_dom_sf"/>
</dbReference>
<dbReference type="GO" id="GO:0006635">
    <property type="term" value="P:fatty acid beta-oxidation"/>
    <property type="evidence" value="ECO:0007669"/>
    <property type="project" value="TreeGrafter"/>
</dbReference>
<keyword evidence="1" id="KW-0560">Oxidoreductase</keyword>
<dbReference type="PANTHER" id="PTHR48075:SF5">
    <property type="entry name" value="3-HYDROXYBUTYRYL-COA DEHYDROGENASE"/>
    <property type="match status" value="1"/>
</dbReference>
<evidence type="ECO:0000259" key="3">
    <source>
        <dbReference type="Pfam" id="PF02737"/>
    </source>
</evidence>
<accession>A0A6J7ED49</accession>
<dbReference type="PANTHER" id="PTHR48075">
    <property type="entry name" value="3-HYDROXYACYL-COA DEHYDROGENASE FAMILY PROTEIN"/>
    <property type="match status" value="1"/>
</dbReference>
<evidence type="ECO:0000256" key="1">
    <source>
        <dbReference type="ARBA" id="ARBA00023002"/>
    </source>
</evidence>